<comment type="caution">
    <text evidence="8">The sequence shown here is derived from an EMBL/GenBank/DDBJ whole genome shotgun (WGS) entry which is preliminary data.</text>
</comment>
<dbReference type="InterPro" id="IPR047187">
    <property type="entry name" value="SF1_C_Upf1"/>
</dbReference>
<dbReference type="GO" id="GO:0016787">
    <property type="term" value="F:hydrolase activity"/>
    <property type="evidence" value="ECO:0007669"/>
    <property type="project" value="UniProtKB-KW"/>
</dbReference>
<dbReference type="Pfam" id="PF13087">
    <property type="entry name" value="AAA_12"/>
    <property type="match status" value="1"/>
</dbReference>
<dbReference type="PANTHER" id="PTHR43788">
    <property type="entry name" value="DNA2/NAM7 HELICASE FAMILY MEMBER"/>
    <property type="match status" value="1"/>
</dbReference>
<protein>
    <submittedName>
        <fullName evidence="8">AAA ATPase</fullName>
    </submittedName>
</protein>
<evidence type="ECO:0000256" key="5">
    <source>
        <dbReference type="ARBA" id="ARBA00022840"/>
    </source>
</evidence>
<dbReference type="CDD" id="cd18808">
    <property type="entry name" value="SF1_C_Upf1"/>
    <property type="match status" value="1"/>
</dbReference>
<dbReference type="Proteomes" id="UP000009309">
    <property type="component" value="Unassembled WGS sequence"/>
</dbReference>
<dbReference type="SUPFAM" id="SSF52540">
    <property type="entry name" value="P-loop containing nucleoside triphosphate hydrolases"/>
    <property type="match status" value="1"/>
</dbReference>
<dbReference type="Gene3D" id="3.40.50.300">
    <property type="entry name" value="P-loop containing nucleotide triphosphate hydrolases"/>
    <property type="match status" value="2"/>
</dbReference>
<feature type="domain" description="AAA+ ATPase" evidence="7">
    <location>
        <begin position="192"/>
        <end position="414"/>
    </location>
</feature>
<dbReference type="GO" id="GO:0043139">
    <property type="term" value="F:5'-3' DNA helicase activity"/>
    <property type="evidence" value="ECO:0007669"/>
    <property type="project" value="TreeGrafter"/>
</dbReference>
<evidence type="ECO:0000259" key="7">
    <source>
        <dbReference type="SMART" id="SM00382"/>
    </source>
</evidence>
<dbReference type="InterPro" id="IPR003593">
    <property type="entry name" value="AAA+_ATPase"/>
</dbReference>
<keyword evidence="3" id="KW-0378">Hydrolase</keyword>
<dbReference type="eggNOG" id="COG0507">
    <property type="taxonomic scope" value="Bacteria"/>
</dbReference>
<gene>
    <name evidence="8" type="ORF">BN8_01075</name>
</gene>
<evidence type="ECO:0000256" key="1">
    <source>
        <dbReference type="ARBA" id="ARBA00007913"/>
    </source>
</evidence>
<organism evidence="8 9">
    <name type="scientific">Fibrisoma limi BUZ 3</name>
    <dbReference type="NCBI Taxonomy" id="1185876"/>
    <lineage>
        <taxon>Bacteria</taxon>
        <taxon>Pseudomonadati</taxon>
        <taxon>Bacteroidota</taxon>
        <taxon>Cytophagia</taxon>
        <taxon>Cytophagales</taxon>
        <taxon>Spirosomataceae</taxon>
        <taxon>Fibrisoma</taxon>
    </lineage>
</organism>
<evidence type="ECO:0000256" key="3">
    <source>
        <dbReference type="ARBA" id="ARBA00022801"/>
    </source>
</evidence>
<evidence type="ECO:0000313" key="8">
    <source>
        <dbReference type="EMBL" id="CCH52102.1"/>
    </source>
</evidence>
<dbReference type="PANTHER" id="PTHR43788:SF8">
    <property type="entry name" value="DNA-BINDING PROTEIN SMUBP-2"/>
    <property type="match status" value="1"/>
</dbReference>
<evidence type="ECO:0000256" key="2">
    <source>
        <dbReference type="ARBA" id="ARBA00022741"/>
    </source>
</evidence>
<keyword evidence="5" id="KW-0067">ATP-binding</keyword>
<dbReference type="InterPro" id="IPR027417">
    <property type="entry name" value="P-loop_NTPase"/>
</dbReference>
<proteinExistence type="inferred from homology"/>
<dbReference type="InterPro" id="IPR050534">
    <property type="entry name" value="Coronavir_polyprotein_1ab"/>
</dbReference>
<dbReference type="EMBL" id="CAIT01000005">
    <property type="protein sequence ID" value="CCH52102.1"/>
    <property type="molecule type" value="Genomic_DNA"/>
</dbReference>
<keyword evidence="6" id="KW-0175">Coiled coil</keyword>
<dbReference type="InterPro" id="IPR041677">
    <property type="entry name" value="DNA2/NAM7_AAA_11"/>
</dbReference>
<sequence>MDYFINLLDLLKLEREEDRNQYRKLTETTSITERRANGMTWYPVAIRGSELGRGDYLTVELERTTHQEIPHQFRFGMPAVLFSNHDPKNDRAEGTISHQSGNRLKLTLRVDELPDWSRDGKLGVELLFDDNSYDEMEQALKTASTLSRKSDHRLINILTGEQSPTFRSEVAELSLPQLNPSQVAAVDKIRSANELAIVHGPPGTGKTTTIVQAIKALIRQANQKVLVVAPSNTAVDLLSERLHDQGLNVLRVGNPARVSERLMALTLDHKVNEHPYMKEAKKLKKQANEFRNMAHKYKRQFGKAEREQRKALFDEAHRIMKDVANSEQYVIDDLIARAQVITATLVGANHHTVRNLTYHTVVIDEAGQALEPACWIPILKAQKVVLAGDHCQLPPTIKSPEAARRGLSETLLEKCIAMHPEAVSLLDEQYRMHEHIMGYSSEVFYEKKLKAHASVARHTLFDGDTSLVFVDTAGCGFDEKLDGTSSTNPDEAALLVKHLTQLVADLSTYYKPQDFPTIAVISPYKQQIAILKEQIANTPELQPYSHVISVNTIDSFQGQERDIVYISMVRSNADGDIGFLADIRRMNVAMTRARKKLVIVGDSATLAGLPFYADFIAYAEALDTYQSAWEWL</sequence>
<accession>I2GDX7</accession>
<dbReference type="SMART" id="SM00382">
    <property type="entry name" value="AAA"/>
    <property type="match status" value="1"/>
</dbReference>
<evidence type="ECO:0000313" key="9">
    <source>
        <dbReference type="Proteomes" id="UP000009309"/>
    </source>
</evidence>
<keyword evidence="4" id="KW-0347">Helicase</keyword>
<comment type="similarity">
    <text evidence="1">Belongs to the DNA2/NAM7 helicase family.</text>
</comment>
<dbReference type="eggNOG" id="COG1112">
    <property type="taxonomic scope" value="Bacteria"/>
</dbReference>
<dbReference type="FunFam" id="3.40.50.300:FF:000326">
    <property type="entry name" value="P-loop containing nucleoside triphosphate hydrolase"/>
    <property type="match status" value="1"/>
</dbReference>
<evidence type="ECO:0000256" key="4">
    <source>
        <dbReference type="ARBA" id="ARBA00022806"/>
    </source>
</evidence>
<dbReference type="OrthoDB" id="9757917at2"/>
<dbReference type="InterPro" id="IPR041679">
    <property type="entry name" value="DNA2/NAM7-like_C"/>
</dbReference>
<dbReference type="Pfam" id="PF13086">
    <property type="entry name" value="AAA_11"/>
    <property type="match status" value="1"/>
</dbReference>
<dbReference type="RefSeq" id="WP_009280686.1">
    <property type="nucleotide sequence ID" value="NZ_CAIT01000005.1"/>
</dbReference>
<feature type="coiled-coil region" evidence="6">
    <location>
        <begin position="280"/>
        <end position="307"/>
    </location>
</feature>
<name>I2GDX7_9BACT</name>
<dbReference type="GO" id="GO:0005694">
    <property type="term" value="C:chromosome"/>
    <property type="evidence" value="ECO:0007669"/>
    <property type="project" value="UniProtKB-ARBA"/>
</dbReference>
<dbReference type="Gene3D" id="2.40.30.270">
    <property type="match status" value="1"/>
</dbReference>
<dbReference type="STRING" id="1185876.BN8_01075"/>
<keyword evidence="2" id="KW-0547">Nucleotide-binding</keyword>
<reference evidence="8 9" key="1">
    <citation type="journal article" date="2012" name="J. Bacteriol.">
        <title>Genome Sequence of the Filamentous Bacterium Fibrisoma limi BUZ 3T.</title>
        <authorList>
            <person name="Filippini M."/>
            <person name="Qi W."/>
            <person name="Jaenicke S."/>
            <person name="Goesmann A."/>
            <person name="Smits T.H."/>
            <person name="Bagheri H.C."/>
        </authorList>
    </citation>
    <scope>NUCLEOTIDE SEQUENCE [LARGE SCALE GENOMIC DNA]</scope>
    <source>
        <strain evidence="9">BUZ 3T</strain>
    </source>
</reference>
<dbReference type="GO" id="GO:0005524">
    <property type="term" value="F:ATP binding"/>
    <property type="evidence" value="ECO:0007669"/>
    <property type="project" value="UniProtKB-KW"/>
</dbReference>
<evidence type="ECO:0000256" key="6">
    <source>
        <dbReference type="SAM" id="Coils"/>
    </source>
</evidence>
<keyword evidence="9" id="KW-1185">Reference proteome</keyword>
<dbReference type="AlphaFoldDB" id="I2GDX7"/>